<dbReference type="EMBL" id="DS989846">
    <property type="protein sequence ID" value="EDX76527.1"/>
    <property type="molecule type" value="Genomic_DNA"/>
</dbReference>
<reference evidence="1 2" key="1">
    <citation type="submission" date="2008-07" db="EMBL/GenBank/DDBJ databases">
        <authorList>
            <person name="Tandeau de Marsac N."/>
            <person name="Ferriera S."/>
            <person name="Johnson J."/>
            <person name="Kravitz S."/>
            <person name="Beeson K."/>
            <person name="Sutton G."/>
            <person name="Rogers Y.-H."/>
            <person name="Friedman R."/>
            <person name="Frazier M."/>
            <person name="Venter J.C."/>
        </authorList>
    </citation>
    <scope>NUCLEOTIDE SEQUENCE [LARGE SCALE GENOMIC DNA]</scope>
    <source>
        <strain evidence="1 2">PCC 7420</strain>
    </source>
</reference>
<proteinExistence type="predicted"/>
<accession>B4VP73</accession>
<gene>
    <name evidence="1" type="ORF">MC7420_4783</name>
</gene>
<evidence type="ECO:0000313" key="2">
    <source>
        <dbReference type="Proteomes" id="UP000003835"/>
    </source>
</evidence>
<name>B4VP73_9CYAN</name>
<keyword evidence="2" id="KW-1185">Reference proteome</keyword>
<organism evidence="1 2">
    <name type="scientific">Coleofasciculus chthonoplastes PCC 7420</name>
    <dbReference type="NCBI Taxonomy" id="118168"/>
    <lineage>
        <taxon>Bacteria</taxon>
        <taxon>Bacillati</taxon>
        <taxon>Cyanobacteriota</taxon>
        <taxon>Cyanophyceae</taxon>
        <taxon>Coleofasciculales</taxon>
        <taxon>Coleofasciculaceae</taxon>
        <taxon>Coleofasciculus</taxon>
    </lineage>
</organism>
<dbReference type="HOGENOM" id="CLU_3214849_0_0_3"/>
<dbReference type="AlphaFoldDB" id="B4VP73"/>
<protein>
    <submittedName>
        <fullName evidence="1">Uncharacterized protein</fullName>
    </submittedName>
</protein>
<evidence type="ECO:0000313" key="1">
    <source>
        <dbReference type="EMBL" id="EDX76527.1"/>
    </source>
</evidence>
<sequence length="44" mass="4900">MIVICHLSFVIRHWLFASPAPPSPPSSPAPRRAMARLYNPISLT</sequence>
<dbReference type="STRING" id="118168.MC7420_4783"/>
<dbReference type="Proteomes" id="UP000003835">
    <property type="component" value="Unassembled WGS sequence"/>
</dbReference>